<gene>
    <name evidence="10" type="ORF">QBC47DRAFT_4027</name>
</gene>
<dbReference type="SUPFAM" id="SSF53448">
    <property type="entry name" value="Nucleotide-diphospho-sugar transferases"/>
    <property type="match status" value="1"/>
</dbReference>
<dbReference type="EMBL" id="MU839827">
    <property type="protein sequence ID" value="KAK1760354.1"/>
    <property type="molecule type" value="Genomic_DNA"/>
</dbReference>
<evidence type="ECO:0000256" key="4">
    <source>
        <dbReference type="ARBA" id="ARBA00022679"/>
    </source>
</evidence>
<dbReference type="GO" id="GO:0016020">
    <property type="term" value="C:membrane"/>
    <property type="evidence" value="ECO:0007669"/>
    <property type="project" value="UniProtKB-SubCell"/>
</dbReference>
<dbReference type="InterPro" id="IPR004835">
    <property type="entry name" value="Chitin_synth"/>
</dbReference>
<evidence type="ECO:0000256" key="6">
    <source>
        <dbReference type="ARBA" id="ARBA00022989"/>
    </source>
</evidence>
<dbReference type="Pfam" id="PF03142">
    <property type="entry name" value="Chitin_synth_2"/>
    <property type="match status" value="1"/>
</dbReference>
<evidence type="ECO:0000256" key="3">
    <source>
        <dbReference type="ARBA" id="ARBA00022676"/>
    </source>
</evidence>
<accession>A0AAJ0BNN0</accession>
<name>A0AAJ0BNN0_9PEZI</name>
<feature type="compositionally biased region" description="Basic and acidic residues" evidence="8">
    <location>
        <begin position="594"/>
        <end position="609"/>
    </location>
</feature>
<dbReference type="EC" id="2.4.1.16" evidence="2"/>
<feature type="transmembrane region" description="Helical" evidence="9">
    <location>
        <begin position="90"/>
        <end position="109"/>
    </location>
</feature>
<feature type="region of interest" description="Disordered" evidence="8">
    <location>
        <begin position="585"/>
        <end position="630"/>
    </location>
</feature>
<evidence type="ECO:0000313" key="10">
    <source>
        <dbReference type="EMBL" id="KAK1760354.1"/>
    </source>
</evidence>
<dbReference type="GO" id="GO:0006031">
    <property type="term" value="P:chitin biosynthetic process"/>
    <property type="evidence" value="ECO:0007669"/>
    <property type="project" value="TreeGrafter"/>
</dbReference>
<sequence length="630" mass="70897">MNRPAGRPEGSPPGSRANSRANSRPNTPGQARPSGSSEYPRPRTATPTSPYPKDPTNSNGFTTAYGWPILGDPMDMGKKLTVREMTLQRAVFIALVVVLNVGLAMAAIFGHTRGMILAFVVFFKSKDIISVLVSFFGVIIRAIYRYFRPLEEVDPQWILSLIPTYNESEEQILKCIASLRDNGLGKHKQIMVVVMDGKPKELRSEMSRVVAEYERPYHTLKYKTGLLRIAAGWIQDAPVILIEKAKNCGKKDSLVLAHDLFNFPRDNMPLYTKLLREDMEKNILPALTEGQDFTGFNGVFCTDADSNIHEGCLRLLADALARDENAIAAAGTVFVEFEPGFEWSIWNLYQSMQYCYGQYVRRRAEGFVRRVTCLPGCVTLIKVRPEMAGAIQKYANPVETKFILRHQVQNLGTDRRLTYCMLSQGTHLHTLFVPEAVSETVAPQSLRHYLSQRRRWGSNATFNNFFYGFGSNMNPIIRLAAVIDIARTIFVYYRIMNTVFFIKALVDSFSIFDILPLLIVGQLPLLYFIFCLVTEAQLRKRWFKLVLGFFINKLISPFLAMIIFAEVAFNLGNNVWGLSGITATSPPSTAASQEMREEREKLSDAEEGKAGTPPLPASYRRPTSRCASIL</sequence>
<feature type="compositionally biased region" description="Polar residues" evidence="8">
    <location>
        <begin position="16"/>
        <end position="37"/>
    </location>
</feature>
<keyword evidence="11" id="KW-1185">Reference proteome</keyword>
<evidence type="ECO:0000313" key="11">
    <source>
        <dbReference type="Proteomes" id="UP001239445"/>
    </source>
</evidence>
<dbReference type="InterPro" id="IPR029044">
    <property type="entry name" value="Nucleotide-diphossugar_trans"/>
</dbReference>
<evidence type="ECO:0000256" key="5">
    <source>
        <dbReference type="ARBA" id="ARBA00022692"/>
    </source>
</evidence>
<keyword evidence="5 9" id="KW-0812">Transmembrane</keyword>
<keyword evidence="4" id="KW-0808">Transferase</keyword>
<keyword evidence="7 9" id="KW-0472">Membrane</keyword>
<feature type="transmembrane region" description="Helical" evidence="9">
    <location>
        <begin position="476"/>
        <end position="495"/>
    </location>
</feature>
<proteinExistence type="predicted"/>
<keyword evidence="3" id="KW-0328">Glycosyltransferase</keyword>
<dbReference type="GO" id="GO:0030428">
    <property type="term" value="C:cell septum"/>
    <property type="evidence" value="ECO:0007669"/>
    <property type="project" value="TreeGrafter"/>
</dbReference>
<evidence type="ECO:0000256" key="2">
    <source>
        <dbReference type="ARBA" id="ARBA00012543"/>
    </source>
</evidence>
<dbReference type="PANTHER" id="PTHR22914">
    <property type="entry name" value="CHITIN SYNTHASE"/>
    <property type="match status" value="1"/>
</dbReference>
<dbReference type="Gene3D" id="3.90.550.10">
    <property type="entry name" value="Spore Coat Polysaccharide Biosynthesis Protein SpsA, Chain A"/>
    <property type="match status" value="1"/>
</dbReference>
<evidence type="ECO:0000256" key="8">
    <source>
        <dbReference type="SAM" id="MobiDB-lite"/>
    </source>
</evidence>
<evidence type="ECO:0000256" key="9">
    <source>
        <dbReference type="SAM" id="Phobius"/>
    </source>
</evidence>
<reference evidence="10" key="1">
    <citation type="submission" date="2023-06" db="EMBL/GenBank/DDBJ databases">
        <title>Genome-scale phylogeny and comparative genomics of the fungal order Sordariales.</title>
        <authorList>
            <consortium name="Lawrence Berkeley National Laboratory"/>
            <person name="Hensen N."/>
            <person name="Bonometti L."/>
            <person name="Westerberg I."/>
            <person name="Brannstrom I.O."/>
            <person name="Guillou S."/>
            <person name="Cros-Aarteil S."/>
            <person name="Calhoun S."/>
            <person name="Haridas S."/>
            <person name="Kuo A."/>
            <person name="Mondo S."/>
            <person name="Pangilinan J."/>
            <person name="Riley R."/>
            <person name="Labutti K."/>
            <person name="Andreopoulos B."/>
            <person name="Lipzen A."/>
            <person name="Chen C."/>
            <person name="Yanf M."/>
            <person name="Daum C."/>
            <person name="Ng V."/>
            <person name="Clum A."/>
            <person name="Steindorff A."/>
            <person name="Ohm R."/>
            <person name="Martin F."/>
            <person name="Silar P."/>
            <person name="Natvig D."/>
            <person name="Lalanne C."/>
            <person name="Gautier V."/>
            <person name="Ament-Velasquez S.L."/>
            <person name="Kruys A."/>
            <person name="Hutchinson M.I."/>
            <person name="Powell A.J."/>
            <person name="Barry K."/>
            <person name="Miller A.N."/>
            <person name="Grigoriev I.V."/>
            <person name="Debuchy R."/>
            <person name="Gladieux P."/>
            <person name="Thoren M.H."/>
            <person name="Johannesson H."/>
        </authorList>
    </citation>
    <scope>NUCLEOTIDE SEQUENCE</scope>
    <source>
        <strain evidence="10">PSN4</strain>
    </source>
</reference>
<dbReference type="GO" id="GO:0071944">
    <property type="term" value="C:cell periphery"/>
    <property type="evidence" value="ECO:0007669"/>
    <property type="project" value="TreeGrafter"/>
</dbReference>
<protein>
    <recommendedName>
        <fullName evidence="2">chitin synthase</fullName>
        <ecNumber evidence="2">2.4.1.16</ecNumber>
    </recommendedName>
</protein>
<feature type="transmembrane region" description="Helical" evidence="9">
    <location>
        <begin position="545"/>
        <end position="569"/>
    </location>
</feature>
<evidence type="ECO:0000256" key="1">
    <source>
        <dbReference type="ARBA" id="ARBA00004141"/>
    </source>
</evidence>
<keyword evidence="6 9" id="KW-1133">Transmembrane helix</keyword>
<dbReference type="GO" id="GO:0004100">
    <property type="term" value="F:chitin synthase activity"/>
    <property type="evidence" value="ECO:0007669"/>
    <property type="project" value="UniProtKB-EC"/>
</dbReference>
<feature type="transmembrane region" description="Helical" evidence="9">
    <location>
        <begin position="115"/>
        <end position="140"/>
    </location>
</feature>
<organism evidence="10 11">
    <name type="scientific">Echria macrotheca</name>
    <dbReference type="NCBI Taxonomy" id="438768"/>
    <lineage>
        <taxon>Eukaryota</taxon>
        <taxon>Fungi</taxon>
        <taxon>Dikarya</taxon>
        <taxon>Ascomycota</taxon>
        <taxon>Pezizomycotina</taxon>
        <taxon>Sordariomycetes</taxon>
        <taxon>Sordariomycetidae</taxon>
        <taxon>Sordariales</taxon>
        <taxon>Schizotheciaceae</taxon>
        <taxon>Echria</taxon>
    </lineage>
</organism>
<dbReference type="Proteomes" id="UP001239445">
    <property type="component" value="Unassembled WGS sequence"/>
</dbReference>
<comment type="caution">
    <text evidence="10">The sequence shown here is derived from an EMBL/GenBank/DDBJ whole genome shotgun (WGS) entry which is preliminary data.</text>
</comment>
<dbReference type="PANTHER" id="PTHR22914:SF41">
    <property type="entry name" value="CHITIN SYNTHASE 7"/>
    <property type="match status" value="1"/>
</dbReference>
<comment type="subcellular location">
    <subcellularLocation>
        <location evidence="1">Membrane</location>
        <topology evidence="1">Multi-pass membrane protein</topology>
    </subcellularLocation>
</comment>
<feature type="region of interest" description="Disordered" evidence="8">
    <location>
        <begin position="1"/>
        <end position="59"/>
    </location>
</feature>
<feature type="transmembrane region" description="Helical" evidence="9">
    <location>
        <begin position="515"/>
        <end position="533"/>
    </location>
</feature>
<evidence type="ECO:0000256" key="7">
    <source>
        <dbReference type="ARBA" id="ARBA00023136"/>
    </source>
</evidence>
<dbReference type="AlphaFoldDB" id="A0AAJ0BNN0"/>